<evidence type="ECO:0000313" key="2">
    <source>
        <dbReference type="EMBL" id="TGZ37991.1"/>
    </source>
</evidence>
<feature type="compositionally biased region" description="Low complexity" evidence="1">
    <location>
        <begin position="112"/>
        <end position="123"/>
    </location>
</feature>
<feature type="region of interest" description="Disordered" evidence="1">
    <location>
        <begin position="1"/>
        <end position="56"/>
    </location>
</feature>
<proteinExistence type="predicted"/>
<evidence type="ECO:0000256" key="1">
    <source>
        <dbReference type="SAM" id="MobiDB-lite"/>
    </source>
</evidence>
<feature type="compositionally biased region" description="Gly residues" evidence="1">
    <location>
        <begin position="99"/>
        <end position="111"/>
    </location>
</feature>
<feature type="region of interest" description="Disordered" evidence="1">
    <location>
        <begin position="76"/>
        <end position="123"/>
    </location>
</feature>
<keyword evidence="3" id="KW-1185">Reference proteome</keyword>
<evidence type="ECO:0000313" key="3">
    <source>
        <dbReference type="Proteomes" id="UP000310200"/>
    </source>
</evidence>
<gene>
    <name evidence="2" type="ORF">DBV15_05269</name>
</gene>
<accession>A0A4S2JP56</accession>
<comment type="caution">
    <text evidence="2">The sequence shown here is derived from an EMBL/GenBank/DDBJ whole genome shotgun (WGS) entry which is preliminary data.</text>
</comment>
<feature type="compositionally biased region" description="Low complexity" evidence="1">
    <location>
        <begin position="41"/>
        <end position="50"/>
    </location>
</feature>
<sequence>MGTLAKPESGGVQRSLSRRRQGRNGGGEGLEERRAIVTGNEGTPETHGTTFPGGGTTRVATALLIDLTKGRKVRSVHVNPVRAGHHCTSGTSSGDGNDDGGGGGGGGGGGDTTDTPRLSSAILPSSSPLATLIPITDTLPLRTVTVSPDTLRLTRLTGLTGSDRQRAHSREYVSRELYVRRCRLRRSARVRGTRSLVASPRCLEHRTSQTGCRAANRVFLSHSPLTLTLAPDLHQLPLYLLVDATLTMTESKGLWQARAAAADERTLLDLLGRGKQAGLLESGVGGDGDGRLPLSGAGGDGWGYNGPCGAEVYPRTAYKRTASARGWSRRGGGWRSDGGPAGARAGAPVTARYGSLGDRCRYRVAVSPESVAHDFPLHHVSLALESRSGGMESGPLSPTSRGRASARPLAGAARSLATLSSATGGDAALKGGSIDRAKHGGIHHPSSRYPGSLVTWRNGSRRGYMGV</sequence>
<organism evidence="2 3">
    <name type="scientific">Temnothorax longispinosus</name>
    <dbReference type="NCBI Taxonomy" id="300112"/>
    <lineage>
        <taxon>Eukaryota</taxon>
        <taxon>Metazoa</taxon>
        <taxon>Ecdysozoa</taxon>
        <taxon>Arthropoda</taxon>
        <taxon>Hexapoda</taxon>
        <taxon>Insecta</taxon>
        <taxon>Pterygota</taxon>
        <taxon>Neoptera</taxon>
        <taxon>Endopterygota</taxon>
        <taxon>Hymenoptera</taxon>
        <taxon>Apocrita</taxon>
        <taxon>Aculeata</taxon>
        <taxon>Formicoidea</taxon>
        <taxon>Formicidae</taxon>
        <taxon>Myrmicinae</taxon>
        <taxon>Temnothorax</taxon>
    </lineage>
</organism>
<reference evidence="2 3" key="1">
    <citation type="journal article" date="2019" name="Philos. Trans. R. Soc. Lond., B, Biol. Sci.">
        <title>Ant behaviour and brain gene expression of defending hosts depend on the ecological success of the intruding social parasite.</title>
        <authorList>
            <person name="Kaur R."/>
            <person name="Stoldt M."/>
            <person name="Jongepier E."/>
            <person name="Feldmeyer B."/>
            <person name="Menzel F."/>
            <person name="Bornberg-Bauer E."/>
            <person name="Foitzik S."/>
        </authorList>
    </citation>
    <scope>NUCLEOTIDE SEQUENCE [LARGE SCALE GENOMIC DNA]</scope>
    <source>
        <tissue evidence="2">Whole body</tissue>
    </source>
</reference>
<name>A0A4S2JP56_9HYME</name>
<dbReference type="EMBL" id="QBLH01003489">
    <property type="protein sequence ID" value="TGZ37991.1"/>
    <property type="molecule type" value="Genomic_DNA"/>
</dbReference>
<dbReference type="AlphaFoldDB" id="A0A4S2JP56"/>
<dbReference type="Proteomes" id="UP000310200">
    <property type="component" value="Unassembled WGS sequence"/>
</dbReference>
<protein>
    <submittedName>
        <fullName evidence="2">Uncharacterized protein</fullName>
    </submittedName>
</protein>